<reference evidence="2 3" key="1">
    <citation type="journal article" date="2014" name="Nat. Commun.">
        <title>Molecular traces of alternative social organization in a termite genome.</title>
        <authorList>
            <person name="Terrapon N."/>
            <person name="Li C."/>
            <person name="Robertson H.M."/>
            <person name="Ji L."/>
            <person name="Meng X."/>
            <person name="Booth W."/>
            <person name="Chen Z."/>
            <person name="Childers C.P."/>
            <person name="Glastad K.M."/>
            <person name="Gokhale K."/>
            <person name="Gowin J."/>
            <person name="Gronenberg W."/>
            <person name="Hermansen R.A."/>
            <person name="Hu H."/>
            <person name="Hunt B.G."/>
            <person name="Huylmans A.K."/>
            <person name="Khalil S.M."/>
            <person name="Mitchell R.D."/>
            <person name="Munoz-Torres M.C."/>
            <person name="Mustard J.A."/>
            <person name="Pan H."/>
            <person name="Reese J.T."/>
            <person name="Scharf M.E."/>
            <person name="Sun F."/>
            <person name="Vogel H."/>
            <person name="Xiao J."/>
            <person name="Yang W."/>
            <person name="Yang Z."/>
            <person name="Yang Z."/>
            <person name="Zhou J."/>
            <person name="Zhu J."/>
            <person name="Brent C.S."/>
            <person name="Elsik C.G."/>
            <person name="Goodisman M.A."/>
            <person name="Liberles D.A."/>
            <person name="Roe R.M."/>
            <person name="Vargo E.L."/>
            <person name="Vilcinskas A."/>
            <person name="Wang J."/>
            <person name="Bornberg-Bauer E."/>
            <person name="Korb J."/>
            <person name="Zhang G."/>
            <person name="Liebig J."/>
        </authorList>
    </citation>
    <scope>NUCLEOTIDE SEQUENCE [LARGE SCALE GENOMIC DNA]</scope>
    <source>
        <tissue evidence="2">Whole organism</tissue>
    </source>
</reference>
<proteinExistence type="predicted"/>
<organism evidence="2 3">
    <name type="scientific">Zootermopsis nevadensis</name>
    <name type="common">Dampwood termite</name>
    <dbReference type="NCBI Taxonomy" id="136037"/>
    <lineage>
        <taxon>Eukaryota</taxon>
        <taxon>Metazoa</taxon>
        <taxon>Ecdysozoa</taxon>
        <taxon>Arthropoda</taxon>
        <taxon>Hexapoda</taxon>
        <taxon>Insecta</taxon>
        <taxon>Pterygota</taxon>
        <taxon>Neoptera</taxon>
        <taxon>Polyneoptera</taxon>
        <taxon>Dictyoptera</taxon>
        <taxon>Blattodea</taxon>
        <taxon>Blattoidea</taxon>
        <taxon>Termitoidae</taxon>
        <taxon>Termopsidae</taxon>
        <taxon>Zootermopsis</taxon>
    </lineage>
</organism>
<dbReference type="AlphaFoldDB" id="A0A067QNP7"/>
<accession>A0A067QNP7</accession>
<dbReference type="Proteomes" id="UP000027135">
    <property type="component" value="Unassembled WGS sequence"/>
</dbReference>
<gene>
    <name evidence="2" type="ORF">L798_14936</name>
</gene>
<protein>
    <submittedName>
        <fullName evidence="2">Uncharacterized protein</fullName>
    </submittedName>
</protein>
<evidence type="ECO:0000256" key="1">
    <source>
        <dbReference type="SAM" id="MobiDB-lite"/>
    </source>
</evidence>
<feature type="compositionally biased region" description="Basic and acidic residues" evidence="1">
    <location>
        <begin position="1"/>
        <end position="11"/>
    </location>
</feature>
<evidence type="ECO:0000313" key="2">
    <source>
        <dbReference type="EMBL" id="KDR11154.1"/>
    </source>
</evidence>
<evidence type="ECO:0000313" key="3">
    <source>
        <dbReference type="Proteomes" id="UP000027135"/>
    </source>
</evidence>
<dbReference type="InParanoid" id="A0A067QNP7"/>
<sequence>MIPEPWPRKQDAWTGSSNMDRAPAERVKTSFLVSTSTTKGLLSLTLRNNNRNKEF</sequence>
<feature type="region of interest" description="Disordered" evidence="1">
    <location>
        <begin position="1"/>
        <end position="24"/>
    </location>
</feature>
<keyword evidence="3" id="KW-1185">Reference proteome</keyword>
<name>A0A067QNP7_ZOONE</name>
<dbReference type="EMBL" id="KK853117">
    <property type="protein sequence ID" value="KDR11154.1"/>
    <property type="molecule type" value="Genomic_DNA"/>
</dbReference>